<dbReference type="Proteomes" id="UP000887578">
    <property type="component" value="Unplaced"/>
</dbReference>
<accession>A0A914Q5T1</accession>
<sequence length="156" mass="18370">MSVIKDENGEDVLIEKFIEYRPNLICCCHPNVENVISKTPEEIFKVIQFPKTIAQIQNVPESFNIETFFKNLKKNKAFISLEFAENCSENFQNQLETIIDEIFGTETFNFIPPLILFPELNPEKKKGMLDFCFKKWMPYNPFLVEIVVEYTRKFTP</sequence>
<organism evidence="1 2">
    <name type="scientific">Panagrolaimus davidi</name>
    <dbReference type="NCBI Taxonomy" id="227884"/>
    <lineage>
        <taxon>Eukaryota</taxon>
        <taxon>Metazoa</taxon>
        <taxon>Ecdysozoa</taxon>
        <taxon>Nematoda</taxon>
        <taxon>Chromadorea</taxon>
        <taxon>Rhabditida</taxon>
        <taxon>Tylenchina</taxon>
        <taxon>Panagrolaimomorpha</taxon>
        <taxon>Panagrolaimoidea</taxon>
        <taxon>Panagrolaimidae</taxon>
        <taxon>Panagrolaimus</taxon>
    </lineage>
</organism>
<protein>
    <submittedName>
        <fullName evidence="2">Uncharacterized protein</fullName>
    </submittedName>
</protein>
<reference evidence="2" key="1">
    <citation type="submission" date="2022-11" db="UniProtKB">
        <authorList>
            <consortium name="WormBaseParasite"/>
        </authorList>
    </citation>
    <scope>IDENTIFICATION</scope>
</reference>
<proteinExistence type="predicted"/>
<dbReference type="AlphaFoldDB" id="A0A914Q5T1"/>
<evidence type="ECO:0000313" key="2">
    <source>
        <dbReference type="WBParaSite" id="PDA_v2.g22509.t1"/>
    </source>
</evidence>
<name>A0A914Q5T1_9BILA</name>
<dbReference type="WBParaSite" id="PDA_v2.g22509.t1">
    <property type="protein sequence ID" value="PDA_v2.g22509.t1"/>
    <property type="gene ID" value="PDA_v2.g22509"/>
</dbReference>
<keyword evidence="1" id="KW-1185">Reference proteome</keyword>
<evidence type="ECO:0000313" key="1">
    <source>
        <dbReference type="Proteomes" id="UP000887578"/>
    </source>
</evidence>